<comment type="caution">
    <text evidence="3">The sequence shown here is derived from an EMBL/GenBank/DDBJ whole genome shotgun (WGS) entry which is preliminary data.</text>
</comment>
<feature type="domain" description="Glycosyl transferase family 1" evidence="1">
    <location>
        <begin position="210"/>
        <end position="353"/>
    </location>
</feature>
<feature type="domain" description="Glycosyltransferase subfamily 4-like N-terminal" evidence="2">
    <location>
        <begin position="36"/>
        <end position="202"/>
    </location>
</feature>
<dbReference type="EMBL" id="JMQM01000001">
    <property type="protein sequence ID" value="KFB10075.1"/>
    <property type="molecule type" value="Genomic_DNA"/>
</dbReference>
<dbReference type="InterPro" id="IPR001296">
    <property type="entry name" value="Glyco_trans_1"/>
</dbReference>
<evidence type="ECO:0000259" key="2">
    <source>
        <dbReference type="Pfam" id="PF13439"/>
    </source>
</evidence>
<organism evidence="3 4">
    <name type="scientific">Nitratireductor basaltis</name>
    <dbReference type="NCBI Taxonomy" id="472175"/>
    <lineage>
        <taxon>Bacteria</taxon>
        <taxon>Pseudomonadati</taxon>
        <taxon>Pseudomonadota</taxon>
        <taxon>Alphaproteobacteria</taxon>
        <taxon>Hyphomicrobiales</taxon>
        <taxon>Phyllobacteriaceae</taxon>
        <taxon>Nitratireductor</taxon>
    </lineage>
</organism>
<name>A0A084UAT9_9HYPH</name>
<dbReference type="AlphaFoldDB" id="A0A084UAT9"/>
<proteinExistence type="predicted"/>
<evidence type="ECO:0000313" key="4">
    <source>
        <dbReference type="Proteomes" id="UP000053675"/>
    </source>
</evidence>
<dbReference type="InterPro" id="IPR028098">
    <property type="entry name" value="Glyco_trans_4-like_N"/>
</dbReference>
<dbReference type="RefSeq" id="WP_244444516.1">
    <property type="nucleotide sequence ID" value="NZ_JMQM01000001.1"/>
</dbReference>
<dbReference type="PANTHER" id="PTHR46401">
    <property type="entry name" value="GLYCOSYLTRANSFERASE WBBK-RELATED"/>
    <property type="match status" value="1"/>
</dbReference>
<evidence type="ECO:0000259" key="1">
    <source>
        <dbReference type="Pfam" id="PF00534"/>
    </source>
</evidence>
<dbReference type="PATRIC" id="fig|472175.3.peg.1112"/>
<dbReference type="PANTHER" id="PTHR46401:SF8">
    <property type="entry name" value="BLL6006 PROTEIN"/>
    <property type="match status" value="1"/>
</dbReference>
<dbReference type="Proteomes" id="UP000053675">
    <property type="component" value="Unassembled WGS sequence"/>
</dbReference>
<dbReference type="Pfam" id="PF00534">
    <property type="entry name" value="Glycos_transf_1"/>
    <property type="match status" value="1"/>
</dbReference>
<gene>
    <name evidence="3" type="ORF">EL18_01104</name>
</gene>
<dbReference type="Pfam" id="PF13439">
    <property type="entry name" value="Glyco_transf_4"/>
    <property type="match status" value="1"/>
</dbReference>
<dbReference type="eggNOG" id="COG0438">
    <property type="taxonomic scope" value="Bacteria"/>
</dbReference>
<dbReference type="STRING" id="472175.EL18_01104"/>
<sequence length="385" mass="41694">MKHVGAELGAVAATHHLMTGHGGPGGYHILMTLDAVGGVWRYAMELARALRPQFHRVTFLGFGPRPSGEKAGEAERLGKLIWLDEPLDWMVCDAVALSRVPDEIERVAREENVDLIHLNMPTQAAGLTTSLPVVAVSHSCPITWWHAVKKEPLPESCKWLEELNRRGMERADAVIAPSGSHAQAVAGSYGVVPKLQVVHNGLSNFMNGAEKDPVIFAAARWWDEAKNASLLDAAAANVDWPIVMAGAGEGPNGQSVAIENACHLDEVPHADLMRQLGRAAIVVSPSLYEPFGLAALEGARSGAALVLADIATYRELWNDSAIFFDPRDAQSLERALARLIEDAGLREELGQKALARSRRYTPDIQAAEMIEIYQALCGETVEMAV</sequence>
<keyword evidence="3" id="KW-0808">Transferase</keyword>
<dbReference type="SUPFAM" id="SSF53756">
    <property type="entry name" value="UDP-Glycosyltransferase/glycogen phosphorylase"/>
    <property type="match status" value="1"/>
</dbReference>
<dbReference type="Gene3D" id="3.40.50.2000">
    <property type="entry name" value="Glycogen Phosphorylase B"/>
    <property type="match status" value="2"/>
</dbReference>
<accession>A0A084UAT9</accession>
<dbReference type="CDD" id="cd03801">
    <property type="entry name" value="GT4_PimA-like"/>
    <property type="match status" value="1"/>
</dbReference>
<dbReference type="GO" id="GO:0016757">
    <property type="term" value="F:glycosyltransferase activity"/>
    <property type="evidence" value="ECO:0007669"/>
    <property type="project" value="InterPro"/>
</dbReference>
<reference evidence="3 4" key="1">
    <citation type="submission" date="2014-05" db="EMBL/GenBank/DDBJ databases">
        <title>Draft Genome Sequence of Nitratireductor basaltis Strain UMTGB225, A Marine Bacterium Isolated from Green Barrel Tunicate.</title>
        <authorList>
            <person name="Gan H.Y."/>
        </authorList>
    </citation>
    <scope>NUCLEOTIDE SEQUENCE [LARGE SCALE GENOMIC DNA]</scope>
    <source>
        <strain evidence="3 4">UMTGB225</strain>
    </source>
</reference>
<keyword evidence="4" id="KW-1185">Reference proteome</keyword>
<protein>
    <submittedName>
        <fullName evidence="3">Glycosyl transferase, group 1</fullName>
    </submittedName>
</protein>
<evidence type="ECO:0000313" key="3">
    <source>
        <dbReference type="EMBL" id="KFB10075.1"/>
    </source>
</evidence>